<evidence type="ECO:0000259" key="1">
    <source>
        <dbReference type="Pfam" id="PF06983"/>
    </source>
</evidence>
<dbReference type="InterPro" id="IPR028973">
    <property type="entry name" value="PhnB-like"/>
</dbReference>
<dbReference type="RefSeq" id="WP_120037031.1">
    <property type="nucleotide sequence ID" value="NZ_QZFU01000006.1"/>
</dbReference>
<dbReference type="EMBL" id="QZFU01000006">
    <property type="protein sequence ID" value="RJO79910.1"/>
    <property type="molecule type" value="Genomic_DNA"/>
</dbReference>
<feature type="domain" description="PhnB-like" evidence="1">
    <location>
        <begin position="2"/>
        <end position="110"/>
    </location>
</feature>
<organism evidence="2 3">
    <name type="scientific">Nocardia panacis</name>
    <dbReference type="NCBI Taxonomy" id="2340916"/>
    <lineage>
        <taxon>Bacteria</taxon>
        <taxon>Bacillati</taxon>
        <taxon>Actinomycetota</taxon>
        <taxon>Actinomycetes</taxon>
        <taxon>Mycobacteriales</taxon>
        <taxon>Nocardiaceae</taxon>
        <taxon>Nocardia</taxon>
    </lineage>
</organism>
<protein>
    <submittedName>
        <fullName evidence="2">VOC family protein</fullName>
    </submittedName>
</protein>
<proteinExistence type="predicted"/>
<accession>A0A3A4KJ69</accession>
<dbReference type="PANTHER" id="PTHR33990">
    <property type="entry name" value="PROTEIN YJDN-RELATED"/>
    <property type="match status" value="1"/>
</dbReference>
<dbReference type="SUPFAM" id="SSF54593">
    <property type="entry name" value="Glyoxalase/Bleomycin resistance protein/Dihydroxybiphenyl dioxygenase"/>
    <property type="match status" value="1"/>
</dbReference>
<evidence type="ECO:0000313" key="3">
    <source>
        <dbReference type="Proteomes" id="UP000266677"/>
    </source>
</evidence>
<evidence type="ECO:0000313" key="2">
    <source>
        <dbReference type="EMBL" id="RJO79910.1"/>
    </source>
</evidence>
<gene>
    <name evidence="2" type="ORF">D5S18_01185</name>
</gene>
<reference evidence="2 3" key="1">
    <citation type="submission" date="2018-09" db="EMBL/GenBank/DDBJ databases">
        <title>YIM PH21274 draft genome.</title>
        <authorList>
            <person name="Miao C."/>
        </authorList>
    </citation>
    <scope>NUCLEOTIDE SEQUENCE [LARGE SCALE GENOMIC DNA]</scope>
    <source>
        <strain evidence="2 3">YIM PH 21724</strain>
    </source>
</reference>
<dbReference type="OrthoDB" id="9806473at2"/>
<sequence>MDITTFLWFDSDAEAAGRRYAELIPDSEVTGITRHPNGDAFVVSLEIGGHSVTLMNGGPGHPQTDAASLQLIVDGQAEVDRLWDALLADGGTPGQCGWLADRWGVNWQVVPAGLPELVSGADPVKSSAAAATMLTMRKLELAPIQDAYDRA</sequence>
<dbReference type="Pfam" id="PF06983">
    <property type="entry name" value="3-dmu-9_3-mt"/>
    <property type="match status" value="1"/>
</dbReference>
<keyword evidence="3" id="KW-1185">Reference proteome</keyword>
<dbReference type="PANTHER" id="PTHR33990:SF2">
    <property type="entry name" value="PHNB-LIKE DOMAIN-CONTAINING PROTEIN"/>
    <property type="match status" value="1"/>
</dbReference>
<dbReference type="PIRSF" id="PIRSF021700">
    <property type="entry name" value="3_dmu_93_MTrfase"/>
    <property type="match status" value="1"/>
</dbReference>
<dbReference type="Proteomes" id="UP000266677">
    <property type="component" value="Unassembled WGS sequence"/>
</dbReference>
<dbReference type="AlphaFoldDB" id="A0A3A4KJ69"/>
<dbReference type="CDD" id="cd06588">
    <property type="entry name" value="PhnB_like"/>
    <property type="match status" value="1"/>
</dbReference>
<name>A0A3A4KJ69_9NOCA</name>
<dbReference type="InterPro" id="IPR009725">
    <property type="entry name" value="3_dmu_93_MTrfase"/>
</dbReference>
<dbReference type="Gene3D" id="3.10.180.10">
    <property type="entry name" value="2,3-Dihydroxybiphenyl 1,2-Dioxygenase, domain 1"/>
    <property type="match status" value="1"/>
</dbReference>
<dbReference type="InterPro" id="IPR029068">
    <property type="entry name" value="Glyas_Bleomycin-R_OHBP_Dase"/>
</dbReference>
<comment type="caution">
    <text evidence="2">The sequence shown here is derived from an EMBL/GenBank/DDBJ whole genome shotgun (WGS) entry which is preliminary data.</text>
</comment>